<evidence type="ECO:0000313" key="1">
    <source>
        <dbReference type="EMBL" id="CAD8043828.1"/>
    </source>
</evidence>
<comment type="caution">
    <text evidence="1">The sequence shown here is derived from an EMBL/GenBank/DDBJ whole genome shotgun (WGS) entry which is preliminary data.</text>
</comment>
<gene>
    <name evidence="1" type="ORF">PPRIM_AZ9-3.1.T0050482</name>
</gene>
<organism evidence="1 2">
    <name type="scientific">Paramecium primaurelia</name>
    <dbReference type="NCBI Taxonomy" id="5886"/>
    <lineage>
        <taxon>Eukaryota</taxon>
        <taxon>Sar</taxon>
        <taxon>Alveolata</taxon>
        <taxon>Ciliophora</taxon>
        <taxon>Intramacronucleata</taxon>
        <taxon>Oligohymenophorea</taxon>
        <taxon>Peniculida</taxon>
        <taxon>Parameciidae</taxon>
        <taxon>Paramecium</taxon>
    </lineage>
</organism>
<dbReference type="AlphaFoldDB" id="A0A8S1K063"/>
<keyword evidence="2" id="KW-1185">Reference proteome</keyword>
<dbReference type="Proteomes" id="UP000688137">
    <property type="component" value="Unassembled WGS sequence"/>
</dbReference>
<protein>
    <submittedName>
        <fullName evidence="1">Uncharacterized protein</fullName>
    </submittedName>
</protein>
<dbReference type="EMBL" id="CAJJDM010000002">
    <property type="protein sequence ID" value="CAD8043828.1"/>
    <property type="molecule type" value="Genomic_DNA"/>
</dbReference>
<sequence length="55" mass="6206">MTSRSLTINCLNSVVPPQSLGTPQITQLSYLHTYEDECLANINDDKDKTFEISPY</sequence>
<reference evidence="1" key="1">
    <citation type="submission" date="2021-01" db="EMBL/GenBank/DDBJ databases">
        <authorList>
            <consortium name="Genoscope - CEA"/>
            <person name="William W."/>
        </authorList>
    </citation>
    <scope>NUCLEOTIDE SEQUENCE</scope>
</reference>
<evidence type="ECO:0000313" key="2">
    <source>
        <dbReference type="Proteomes" id="UP000688137"/>
    </source>
</evidence>
<name>A0A8S1K063_PARPR</name>
<accession>A0A8S1K063</accession>
<proteinExistence type="predicted"/>